<dbReference type="Proteomes" id="UP001138686">
    <property type="component" value="Unassembled WGS sequence"/>
</dbReference>
<comment type="subcellular location">
    <subcellularLocation>
        <location evidence="1">Membrane</location>
        <topology evidence="1">Multi-pass membrane protein</topology>
    </subcellularLocation>
</comment>
<feature type="transmembrane region" description="Helical" evidence="5">
    <location>
        <begin position="24"/>
        <end position="42"/>
    </location>
</feature>
<evidence type="ECO:0000256" key="2">
    <source>
        <dbReference type="ARBA" id="ARBA00022692"/>
    </source>
</evidence>
<dbReference type="Pfam" id="PF09685">
    <property type="entry name" value="MamF_MmsF"/>
    <property type="match status" value="1"/>
</dbReference>
<keyword evidence="4 5" id="KW-0472">Membrane</keyword>
<feature type="transmembrane region" description="Helical" evidence="5">
    <location>
        <begin position="63"/>
        <end position="96"/>
    </location>
</feature>
<organism evidence="6 7">
    <name type="scientific">Halomarinibacterium sedimenti</name>
    <dbReference type="NCBI Taxonomy" id="2857106"/>
    <lineage>
        <taxon>Bacteria</taxon>
        <taxon>Pseudomonadati</taxon>
        <taxon>Bacteroidota</taxon>
        <taxon>Flavobacteriia</taxon>
        <taxon>Flavobacteriales</taxon>
        <taxon>Flavobacteriaceae</taxon>
        <taxon>Halomarinibacterium</taxon>
    </lineage>
</organism>
<proteinExistence type="predicted"/>
<accession>A0A9X1FMV5</accession>
<evidence type="ECO:0000256" key="5">
    <source>
        <dbReference type="SAM" id="Phobius"/>
    </source>
</evidence>
<dbReference type="RefSeq" id="WP_219051832.1">
    <property type="nucleotide sequence ID" value="NZ_JAHWDP010000002.1"/>
</dbReference>
<keyword evidence="2 5" id="KW-0812">Transmembrane</keyword>
<evidence type="ECO:0000313" key="7">
    <source>
        <dbReference type="Proteomes" id="UP001138686"/>
    </source>
</evidence>
<evidence type="ECO:0000313" key="6">
    <source>
        <dbReference type="EMBL" id="MBW2937404.1"/>
    </source>
</evidence>
<evidence type="ECO:0000256" key="3">
    <source>
        <dbReference type="ARBA" id="ARBA00022989"/>
    </source>
</evidence>
<evidence type="ECO:0000256" key="1">
    <source>
        <dbReference type="ARBA" id="ARBA00004141"/>
    </source>
</evidence>
<evidence type="ECO:0000256" key="4">
    <source>
        <dbReference type="ARBA" id="ARBA00023136"/>
    </source>
</evidence>
<keyword evidence="7" id="KW-1185">Reference proteome</keyword>
<keyword evidence="3 5" id="KW-1133">Transmembrane helix</keyword>
<sequence>MEVLNHTQKRTDNPLLVITHLSQLLTYFTGFGGLVVPLILWLTQKDKVEDMDAHGKQIINFQISLILYMIIGIPAILLLGVGILILIFACIIGFVMPIVNAIKASNGEAPSYFATFRIIK</sequence>
<dbReference type="AlphaFoldDB" id="A0A9X1FMV5"/>
<protein>
    <submittedName>
        <fullName evidence="6">DUF4870 domain-containing protein</fullName>
    </submittedName>
</protein>
<name>A0A9X1FMV5_9FLAO</name>
<reference evidence="6" key="1">
    <citation type="submission" date="2021-07" db="EMBL/GenBank/DDBJ databases">
        <title>Aureisphaera sp. CAU 1614 isolated from sea sediment.</title>
        <authorList>
            <person name="Kim W."/>
        </authorList>
    </citation>
    <scope>NUCLEOTIDE SEQUENCE</scope>
    <source>
        <strain evidence="6">CAU 1614</strain>
    </source>
</reference>
<dbReference type="EMBL" id="JAHWDP010000002">
    <property type="protein sequence ID" value="MBW2937404.1"/>
    <property type="molecule type" value="Genomic_DNA"/>
</dbReference>
<comment type="caution">
    <text evidence="6">The sequence shown here is derived from an EMBL/GenBank/DDBJ whole genome shotgun (WGS) entry which is preliminary data.</text>
</comment>
<dbReference type="InterPro" id="IPR019109">
    <property type="entry name" value="MamF_MmsF"/>
</dbReference>
<gene>
    <name evidence="6" type="ORF">KXJ69_04765</name>
</gene>